<keyword evidence="1 4" id="KW-0808">Transferase</keyword>
<evidence type="ECO:0000256" key="4">
    <source>
        <dbReference type="PIRNR" id="PIRNR000446"/>
    </source>
</evidence>
<dbReference type="GO" id="GO:0005829">
    <property type="term" value="C:cytosol"/>
    <property type="evidence" value="ECO:0007669"/>
    <property type="project" value="TreeGrafter"/>
</dbReference>
<comment type="similarity">
    <text evidence="4">Belongs to the fabD family.</text>
</comment>
<dbReference type="FunFam" id="3.30.70.250:FF:000001">
    <property type="entry name" value="Malonyl CoA-acyl carrier protein transacylase"/>
    <property type="match status" value="1"/>
</dbReference>
<dbReference type="SUPFAM" id="SSF52151">
    <property type="entry name" value="FabD/lysophospholipase-like"/>
    <property type="match status" value="1"/>
</dbReference>
<feature type="active site" evidence="5">
    <location>
        <position position="90"/>
    </location>
</feature>
<dbReference type="InterPro" id="IPR050858">
    <property type="entry name" value="Mal-CoA-ACP_Trans/PKS_FabD"/>
</dbReference>
<evidence type="ECO:0000259" key="6">
    <source>
        <dbReference type="SMART" id="SM00827"/>
    </source>
</evidence>
<dbReference type="SMART" id="SM00827">
    <property type="entry name" value="PKS_AT"/>
    <property type="match status" value="1"/>
</dbReference>
<evidence type="ECO:0000313" key="8">
    <source>
        <dbReference type="EMBL" id="CUM94095.1"/>
    </source>
</evidence>
<evidence type="ECO:0000313" key="9">
    <source>
        <dbReference type="Proteomes" id="UP000049828"/>
    </source>
</evidence>
<reference evidence="9" key="1">
    <citation type="submission" date="2015-05" db="EMBL/GenBank/DDBJ databases">
        <authorList>
            <consortium name="Pathogen Informatics"/>
        </authorList>
    </citation>
    <scope>NUCLEOTIDE SEQUENCE [LARGE SCALE GENOMIC DNA]</scope>
    <source>
        <strain evidence="8 10">2789STDY5608887</strain>
        <strain evidence="9">L1-83</strain>
    </source>
</reference>
<dbReference type="GO" id="GO:0006633">
    <property type="term" value="P:fatty acid biosynthetic process"/>
    <property type="evidence" value="ECO:0007669"/>
    <property type="project" value="TreeGrafter"/>
</dbReference>
<dbReference type="NCBIfam" id="TIGR00128">
    <property type="entry name" value="fabD"/>
    <property type="match status" value="1"/>
</dbReference>
<dbReference type="InterPro" id="IPR016036">
    <property type="entry name" value="Malonyl_transacylase_ACP-bd"/>
</dbReference>
<evidence type="ECO:0000256" key="2">
    <source>
        <dbReference type="ARBA" id="ARBA00023315"/>
    </source>
</evidence>
<dbReference type="InterPro" id="IPR001227">
    <property type="entry name" value="Ac_transferase_dom_sf"/>
</dbReference>
<evidence type="ECO:0000313" key="7">
    <source>
        <dbReference type="EMBL" id="CRL34733.1"/>
    </source>
</evidence>
<dbReference type="EMBL" id="CVRS01000048">
    <property type="protein sequence ID" value="CRL34733.1"/>
    <property type="molecule type" value="Genomic_DNA"/>
</dbReference>
<dbReference type="Proteomes" id="UP000095453">
    <property type="component" value="Unassembled WGS sequence"/>
</dbReference>
<proteinExistence type="inferred from homology"/>
<sequence>MGKTVFMFPGQGSQYIGMGKEFYEQIPICKEVYDLASEVTGLDIPALCFEENEKINITEYTQICMLATEAAIYMALEQNGYQPDVTAGLSLGEYGALIASGVMTAEEAFELVRKRGIFMQEAVPAGGAMAAVLGLDAAAIEQICRDTAEQTGSEVSIANYNCPGQIVISGQEEAVHLAGETCKASGAKRVVPLKVSGPFHSKMLQGAGEKLKEELKKVEISDSFVPYIANVTADYVTKKEEVKPLLASQVSSSVRWQQTIERLLADGADEFVEIGPGRTLSGFVKKVNRDVKVSSIDKMEDFIQFIGSHVEAGAC</sequence>
<dbReference type="STRING" id="360807.ERS852392_03275"/>
<dbReference type="AlphaFoldDB" id="A0A0M6WEW7"/>
<keyword evidence="2 4" id="KW-0012">Acyltransferase</keyword>
<feature type="domain" description="Malonyl-CoA:ACP transacylase (MAT)" evidence="6">
    <location>
        <begin position="7"/>
        <end position="300"/>
    </location>
</feature>
<evidence type="ECO:0000313" key="10">
    <source>
        <dbReference type="Proteomes" id="UP000095453"/>
    </source>
</evidence>
<comment type="catalytic activity">
    <reaction evidence="3 4">
        <text>holo-[ACP] + malonyl-CoA = malonyl-[ACP] + CoA</text>
        <dbReference type="Rhea" id="RHEA:41792"/>
        <dbReference type="Rhea" id="RHEA-COMP:9623"/>
        <dbReference type="Rhea" id="RHEA-COMP:9685"/>
        <dbReference type="ChEBI" id="CHEBI:57287"/>
        <dbReference type="ChEBI" id="CHEBI:57384"/>
        <dbReference type="ChEBI" id="CHEBI:64479"/>
        <dbReference type="ChEBI" id="CHEBI:78449"/>
        <dbReference type="EC" id="2.3.1.39"/>
    </reaction>
</comment>
<dbReference type="EC" id="2.3.1.39" evidence="4"/>
<dbReference type="InterPro" id="IPR004410">
    <property type="entry name" value="Malonyl_CoA-ACP_transAc_FabD"/>
</dbReference>
<keyword evidence="9" id="KW-1185">Reference proteome</keyword>
<feature type="active site" evidence="5">
    <location>
        <position position="200"/>
    </location>
</feature>
<dbReference type="EMBL" id="CYXX01000007">
    <property type="protein sequence ID" value="CUM94095.1"/>
    <property type="molecule type" value="Genomic_DNA"/>
</dbReference>
<accession>A0A0M6WEW7</accession>
<protein>
    <recommendedName>
        <fullName evidence="4">Malonyl CoA-acyl carrier protein transacylase</fullName>
        <ecNumber evidence="4">2.3.1.39</ecNumber>
    </recommendedName>
</protein>
<evidence type="ECO:0000256" key="1">
    <source>
        <dbReference type="ARBA" id="ARBA00022679"/>
    </source>
</evidence>
<dbReference type="InterPro" id="IPR016035">
    <property type="entry name" value="Acyl_Trfase/lysoPLipase"/>
</dbReference>
<dbReference type="RefSeq" id="WP_055039294.1">
    <property type="nucleotide sequence ID" value="NZ_CBCTRZ010000053.1"/>
</dbReference>
<organism evidence="7 9">
    <name type="scientific">Roseburia inulinivorans</name>
    <dbReference type="NCBI Taxonomy" id="360807"/>
    <lineage>
        <taxon>Bacteria</taxon>
        <taxon>Bacillati</taxon>
        <taxon>Bacillota</taxon>
        <taxon>Clostridia</taxon>
        <taxon>Lachnospirales</taxon>
        <taxon>Lachnospiraceae</taxon>
        <taxon>Roseburia</taxon>
    </lineage>
</organism>
<name>A0A0M6WEW7_9FIRM</name>
<dbReference type="InterPro" id="IPR014043">
    <property type="entry name" value="Acyl_transferase_dom"/>
</dbReference>
<dbReference type="PANTHER" id="PTHR42681:SF1">
    <property type="entry name" value="MALONYL-COA-ACYL CARRIER PROTEIN TRANSACYLASE, MITOCHONDRIAL"/>
    <property type="match status" value="1"/>
</dbReference>
<dbReference type="SUPFAM" id="SSF55048">
    <property type="entry name" value="Probable ACP-binding domain of malonyl-CoA ACP transacylase"/>
    <property type="match status" value="1"/>
</dbReference>
<reference evidence="7" key="2">
    <citation type="submission" date="2015-05" db="EMBL/GenBank/DDBJ databases">
        <authorList>
            <person name="Wang D.B."/>
            <person name="Wang M."/>
        </authorList>
    </citation>
    <scope>NUCLEOTIDE SEQUENCE [LARGE SCALE GENOMIC DNA]</scope>
    <source>
        <strain evidence="7">L1-83</strain>
    </source>
</reference>
<evidence type="ECO:0000256" key="5">
    <source>
        <dbReference type="PIRSR" id="PIRSR000446-1"/>
    </source>
</evidence>
<dbReference type="Pfam" id="PF00698">
    <property type="entry name" value="Acyl_transf_1"/>
    <property type="match status" value="1"/>
</dbReference>
<dbReference type="OrthoDB" id="9805460at2"/>
<gene>
    <name evidence="8" type="primary">fabD</name>
    <name evidence="8" type="ORF">ERS852444_01169</name>
    <name evidence="7" type="ORF">RIL183_15361</name>
</gene>
<dbReference type="Gene3D" id="3.30.70.250">
    <property type="entry name" value="Malonyl-CoA ACP transacylase, ACP-binding"/>
    <property type="match status" value="1"/>
</dbReference>
<dbReference type="PIRSF" id="PIRSF000446">
    <property type="entry name" value="Mct"/>
    <property type="match status" value="1"/>
</dbReference>
<dbReference type="GO" id="GO:0004314">
    <property type="term" value="F:[acyl-carrier-protein] S-malonyltransferase activity"/>
    <property type="evidence" value="ECO:0007669"/>
    <property type="project" value="UniProtKB-EC"/>
</dbReference>
<dbReference type="Proteomes" id="UP000049828">
    <property type="component" value="Unassembled WGS sequence"/>
</dbReference>
<dbReference type="InterPro" id="IPR024925">
    <property type="entry name" value="Malonyl_CoA-ACP_transAc"/>
</dbReference>
<evidence type="ECO:0000256" key="3">
    <source>
        <dbReference type="ARBA" id="ARBA00048462"/>
    </source>
</evidence>
<dbReference type="Gene3D" id="3.40.366.10">
    <property type="entry name" value="Malonyl-Coenzyme A Acyl Carrier Protein, domain 2"/>
    <property type="match status" value="1"/>
</dbReference>
<dbReference type="PANTHER" id="PTHR42681">
    <property type="entry name" value="MALONYL-COA-ACYL CARRIER PROTEIN TRANSACYLASE, MITOCHONDRIAL"/>
    <property type="match status" value="1"/>
</dbReference>